<sequence length="278" mass="29480">MLNEKKVLFLGAGSMAESLIGGFIREELLTSEQITVTNKSDESRLTELENIYGVNTTDQVVEAVAAADIIVLAMKPKHLQDALPHLTNQIDNSKLVISVLAGVATSTIEADLKDHVAVVRAMPNTSAKVAASATALCQGTAAAKKDVDTARLLFSAIGTVTCTTEDKMNAVTGVSGSGPAYFYAACEAMEEAATEAGLSKEEARELIIQTMYGAAIRLEQSDKTAGELYKEVMSPGGTTEAAFEVLKSKAFQQTLREAVLQAKQKADELGRPAPEPKL</sequence>
<keyword evidence="12" id="KW-1185">Reference proteome</keyword>
<dbReference type="InterPro" id="IPR036291">
    <property type="entry name" value="NAD(P)-bd_dom_sf"/>
</dbReference>
<keyword evidence="6" id="KW-0963">Cytoplasm</keyword>
<dbReference type="PANTHER" id="PTHR11645">
    <property type="entry name" value="PYRROLINE-5-CARBOXYLATE REDUCTASE"/>
    <property type="match status" value="1"/>
</dbReference>
<comment type="pathway">
    <text evidence="6">Amino-acid biosynthesis; L-proline biosynthesis; L-proline from L-glutamate 5-semialdehyde: step 1/1.</text>
</comment>
<organism evidence="11 12">
    <name type="scientific">Salsuginibacillus halophilus</name>
    <dbReference type="NCBI Taxonomy" id="517424"/>
    <lineage>
        <taxon>Bacteria</taxon>
        <taxon>Bacillati</taxon>
        <taxon>Bacillota</taxon>
        <taxon>Bacilli</taxon>
        <taxon>Bacillales</taxon>
        <taxon>Bacillaceae</taxon>
        <taxon>Salsuginibacillus</taxon>
    </lineage>
</organism>
<evidence type="ECO:0000256" key="5">
    <source>
        <dbReference type="ARBA" id="ARBA00058118"/>
    </source>
</evidence>
<dbReference type="EMBL" id="PYAV01000002">
    <property type="protein sequence ID" value="PSL50799.1"/>
    <property type="molecule type" value="Genomic_DNA"/>
</dbReference>
<accession>A0A2P8HX46</accession>
<dbReference type="PANTHER" id="PTHR11645:SF49">
    <property type="entry name" value="PYRROLINE-5-CARBOXYLATE REDUCTASE 1"/>
    <property type="match status" value="1"/>
</dbReference>
<dbReference type="NCBIfam" id="TIGR00112">
    <property type="entry name" value="proC"/>
    <property type="match status" value="1"/>
</dbReference>
<dbReference type="Pfam" id="PF03807">
    <property type="entry name" value="F420_oxidored"/>
    <property type="match status" value="1"/>
</dbReference>
<dbReference type="OrthoDB" id="9805754at2"/>
<dbReference type="InterPro" id="IPR029036">
    <property type="entry name" value="P5CR_dimer"/>
</dbReference>
<name>A0A2P8HX46_9BACI</name>
<evidence type="ECO:0000256" key="8">
    <source>
        <dbReference type="PIRSR" id="PIRSR000193-1"/>
    </source>
</evidence>
<dbReference type="InterPro" id="IPR028939">
    <property type="entry name" value="P5C_Rdtase_cat_N"/>
</dbReference>
<evidence type="ECO:0000256" key="1">
    <source>
        <dbReference type="ARBA" id="ARBA00005525"/>
    </source>
</evidence>
<evidence type="ECO:0000259" key="9">
    <source>
        <dbReference type="Pfam" id="PF03807"/>
    </source>
</evidence>
<evidence type="ECO:0000313" key="11">
    <source>
        <dbReference type="EMBL" id="PSL50799.1"/>
    </source>
</evidence>
<evidence type="ECO:0000259" key="10">
    <source>
        <dbReference type="Pfam" id="PF14748"/>
    </source>
</evidence>
<dbReference type="GO" id="GO:0004735">
    <property type="term" value="F:pyrroline-5-carboxylate reductase activity"/>
    <property type="evidence" value="ECO:0007669"/>
    <property type="project" value="UniProtKB-UniRule"/>
</dbReference>
<comment type="similarity">
    <text evidence="1 6">Belongs to the pyrroline-5-carboxylate reductase family.</text>
</comment>
<dbReference type="AlphaFoldDB" id="A0A2P8HX46"/>
<dbReference type="SUPFAM" id="SSF48179">
    <property type="entry name" value="6-phosphogluconate dehydrogenase C-terminal domain-like"/>
    <property type="match status" value="1"/>
</dbReference>
<dbReference type="EC" id="1.5.1.2" evidence="6 7"/>
<dbReference type="Pfam" id="PF14748">
    <property type="entry name" value="P5CR_dimer"/>
    <property type="match status" value="1"/>
</dbReference>
<proteinExistence type="inferred from homology"/>
<reference evidence="11 12" key="1">
    <citation type="submission" date="2018-03" db="EMBL/GenBank/DDBJ databases">
        <title>Genomic Encyclopedia of Type Strains, Phase III (KMG-III): the genomes of soil and plant-associated and newly described type strains.</title>
        <authorList>
            <person name="Whitman W."/>
        </authorList>
    </citation>
    <scope>NUCLEOTIDE SEQUENCE [LARGE SCALE GENOMIC DNA]</scope>
    <source>
        <strain evidence="11 12">CGMCC 1.07653</strain>
    </source>
</reference>
<dbReference type="InterPro" id="IPR000304">
    <property type="entry name" value="Pyrroline-COOH_reductase"/>
</dbReference>
<evidence type="ECO:0000256" key="6">
    <source>
        <dbReference type="HAMAP-Rule" id="MF_01925"/>
    </source>
</evidence>
<keyword evidence="2 6" id="KW-0641">Proline biosynthesis</keyword>
<feature type="binding site" evidence="8">
    <location>
        <begin position="73"/>
        <end position="76"/>
    </location>
    <ligand>
        <name>NADP(+)</name>
        <dbReference type="ChEBI" id="CHEBI:58349"/>
    </ligand>
</feature>
<dbReference type="RefSeq" id="WP_106587525.1">
    <property type="nucleotide sequence ID" value="NZ_PYAV01000002.1"/>
</dbReference>
<dbReference type="PIRSF" id="PIRSF000193">
    <property type="entry name" value="Pyrrol-5-carb_rd"/>
    <property type="match status" value="1"/>
</dbReference>
<dbReference type="Gene3D" id="3.40.50.720">
    <property type="entry name" value="NAD(P)-binding Rossmann-like Domain"/>
    <property type="match status" value="1"/>
</dbReference>
<comment type="function">
    <text evidence="5 6">Catalyzes the reduction of 1-pyrroline-5-carboxylate (PCA) to L-proline.</text>
</comment>
<dbReference type="Gene3D" id="1.10.3730.10">
    <property type="entry name" value="ProC C-terminal domain-like"/>
    <property type="match status" value="1"/>
</dbReference>
<evidence type="ECO:0000256" key="4">
    <source>
        <dbReference type="ARBA" id="ARBA00023002"/>
    </source>
</evidence>
<keyword evidence="6" id="KW-0028">Amino-acid biosynthesis</keyword>
<dbReference type="Proteomes" id="UP000242310">
    <property type="component" value="Unassembled WGS sequence"/>
</dbReference>
<comment type="caution">
    <text evidence="11">The sequence shown here is derived from an EMBL/GenBank/DDBJ whole genome shotgun (WGS) entry which is preliminary data.</text>
</comment>
<dbReference type="GO" id="GO:0005737">
    <property type="term" value="C:cytoplasm"/>
    <property type="evidence" value="ECO:0007669"/>
    <property type="project" value="UniProtKB-SubCell"/>
</dbReference>
<evidence type="ECO:0000313" key="12">
    <source>
        <dbReference type="Proteomes" id="UP000242310"/>
    </source>
</evidence>
<gene>
    <name evidence="6" type="primary">proC</name>
    <name evidence="11" type="ORF">B0H94_10275</name>
</gene>
<evidence type="ECO:0000256" key="3">
    <source>
        <dbReference type="ARBA" id="ARBA00022857"/>
    </source>
</evidence>
<dbReference type="UniPathway" id="UPA00098">
    <property type="reaction ID" value="UER00361"/>
</dbReference>
<dbReference type="FunFam" id="1.10.3730.10:FF:000001">
    <property type="entry name" value="Pyrroline-5-carboxylate reductase"/>
    <property type="match status" value="1"/>
</dbReference>
<comment type="subcellular location">
    <subcellularLocation>
        <location evidence="6">Cytoplasm</location>
    </subcellularLocation>
</comment>
<feature type="binding site" evidence="8">
    <location>
        <begin position="10"/>
        <end position="15"/>
    </location>
    <ligand>
        <name>NADP(+)</name>
        <dbReference type="ChEBI" id="CHEBI:58349"/>
    </ligand>
</feature>
<dbReference type="InterPro" id="IPR008927">
    <property type="entry name" value="6-PGluconate_DH-like_C_sf"/>
</dbReference>
<evidence type="ECO:0000256" key="7">
    <source>
        <dbReference type="NCBIfam" id="TIGR00112"/>
    </source>
</evidence>
<feature type="domain" description="Pyrroline-5-carboxylate reductase dimerisation" evidence="10">
    <location>
        <begin position="165"/>
        <end position="269"/>
    </location>
</feature>
<feature type="domain" description="Pyrroline-5-carboxylate reductase catalytic N-terminal" evidence="9">
    <location>
        <begin position="6"/>
        <end position="102"/>
    </location>
</feature>
<comment type="catalytic activity">
    <reaction evidence="6">
        <text>L-proline + NADP(+) = (S)-1-pyrroline-5-carboxylate + NADPH + 2 H(+)</text>
        <dbReference type="Rhea" id="RHEA:14109"/>
        <dbReference type="ChEBI" id="CHEBI:15378"/>
        <dbReference type="ChEBI" id="CHEBI:17388"/>
        <dbReference type="ChEBI" id="CHEBI:57783"/>
        <dbReference type="ChEBI" id="CHEBI:58349"/>
        <dbReference type="ChEBI" id="CHEBI:60039"/>
        <dbReference type="EC" id="1.5.1.2"/>
    </reaction>
</comment>
<dbReference type="HAMAP" id="MF_01925">
    <property type="entry name" value="P5C_reductase"/>
    <property type="match status" value="1"/>
</dbReference>
<dbReference type="GO" id="GO:0055129">
    <property type="term" value="P:L-proline biosynthetic process"/>
    <property type="evidence" value="ECO:0007669"/>
    <property type="project" value="UniProtKB-UniRule"/>
</dbReference>
<keyword evidence="4 6" id="KW-0560">Oxidoreductase</keyword>
<dbReference type="SUPFAM" id="SSF51735">
    <property type="entry name" value="NAD(P)-binding Rossmann-fold domains"/>
    <property type="match status" value="1"/>
</dbReference>
<evidence type="ECO:0000256" key="2">
    <source>
        <dbReference type="ARBA" id="ARBA00022650"/>
    </source>
</evidence>
<keyword evidence="3 6" id="KW-0521">NADP</keyword>
<protein>
    <recommendedName>
        <fullName evidence="6 7">Pyrroline-5-carboxylate reductase</fullName>
        <shortName evidence="6">P5C reductase</shortName>
        <shortName evidence="6">P5CR</shortName>
        <ecNumber evidence="6 7">1.5.1.2</ecNumber>
    </recommendedName>
    <alternativeName>
        <fullName evidence="6">PCA reductase</fullName>
    </alternativeName>
</protein>
<comment type="catalytic activity">
    <reaction evidence="6">
        <text>L-proline + NAD(+) = (S)-1-pyrroline-5-carboxylate + NADH + 2 H(+)</text>
        <dbReference type="Rhea" id="RHEA:14105"/>
        <dbReference type="ChEBI" id="CHEBI:15378"/>
        <dbReference type="ChEBI" id="CHEBI:17388"/>
        <dbReference type="ChEBI" id="CHEBI:57540"/>
        <dbReference type="ChEBI" id="CHEBI:57945"/>
        <dbReference type="ChEBI" id="CHEBI:60039"/>
        <dbReference type="EC" id="1.5.1.2"/>
    </reaction>
</comment>